<proteinExistence type="predicted"/>
<evidence type="ECO:0000313" key="1">
    <source>
        <dbReference type="EMBL" id="CAD9332336.1"/>
    </source>
</evidence>
<name>A0A7S2EEP5_9STRA</name>
<dbReference type="AlphaFoldDB" id="A0A7S2EEP5"/>
<accession>A0A7S2EEP5</accession>
<gene>
    <name evidence="1" type="ORF">DBRI1063_LOCUS12252</name>
</gene>
<reference evidence="1" key="1">
    <citation type="submission" date="2021-01" db="EMBL/GenBank/DDBJ databases">
        <authorList>
            <person name="Corre E."/>
            <person name="Pelletier E."/>
            <person name="Niang G."/>
            <person name="Scheremetjew M."/>
            <person name="Finn R."/>
            <person name="Kale V."/>
            <person name="Holt S."/>
            <person name="Cochrane G."/>
            <person name="Meng A."/>
            <person name="Brown T."/>
            <person name="Cohen L."/>
        </authorList>
    </citation>
    <scope>NUCLEOTIDE SEQUENCE</scope>
    <source>
        <strain evidence="1">Pop2</strain>
    </source>
</reference>
<protein>
    <submittedName>
        <fullName evidence="1">Uncharacterized protein</fullName>
    </submittedName>
</protein>
<dbReference type="EMBL" id="HBGN01019257">
    <property type="protein sequence ID" value="CAD9332336.1"/>
    <property type="molecule type" value="Transcribed_RNA"/>
</dbReference>
<organism evidence="1">
    <name type="scientific">Ditylum brightwellii</name>
    <dbReference type="NCBI Taxonomy" id="49249"/>
    <lineage>
        <taxon>Eukaryota</taxon>
        <taxon>Sar</taxon>
        <taxon>Stramenopiles</taxon>
        <taxon>Ochrophyta</taxon>
        <taxon>Bacillariophyta</taxon>
        <taxon>Mediophyceae</taxon>
        <taxon>Lithodesmiophycidae</taxon>
        <taxon>Lithodesmiales</taxon>
        <taxon>Lithodesmiaceae</taxon>
        <taxon>Ditylum</taxon>
    </lineage>
</organism>
<sequence>MLCGHTLKILRCRDKSKMEIFTQRCLNLLDLALCVHQVNFYTWHQASAYNDYQKRLNIPENEYHLLTEAFIFYLKRVSEINFEDNVRVFHKVQTCCMQRIQMEHFL</sequence>